<dbReference type="PANTHER" id="PTHR13408">
    <property type="entry name" value="DNA-DIRECTED RNA POLYMERASE III"/>
    <property type="match status" value="1"/>
</dbReference>
<dbReference type="PANTHER" id="PTHR13408:SF9">
    <property type="entry name" value="DNA-DIRECTED RNA POLYMERASE III SUBUNIT RPC4"/>
    <property type="match status" value="1"/>
</dbReference>
<dbReference type="Pfam" id="PF05132">
    <property type="entry name" value="RNA_pol_Rpc4"/>
    <property type="match status" value="1"/>
</dbReference>
<dbReference type="GO" id="GO:0042797">
    <property type="term" value="P:tRNA transcription by RNA polymerase III"/>
    <property type="evidence" value="ECO:0007669"/>
    <property type="project" value="TreeGrafter"/>
</dbReference>
<dbReference type="EMBL" id="CAJGYO010000007">
    <property type="protein sequence ID" value="CAD6244391.1"/>
    <property type="molecule type" value="Genomic_DNA"/>
</dbReference>
<evidence type="ECO:0000313" key="3">
    <source>
        <dbReference type="Proteomes" id="UP000604825"/>
    </source>
</evidence>
<evidence type="ECO:0000313" key="2">
    <source>
        <dbReference type="EMBL" id="CAD6244391.1"/>
    </source>
</evidence>
<keyword evidence="3" id="KW-1185">Reference proteome</keyword>
<protein>
    <recommendedName>
        <fullName evidence="4">DNA-directed RNA polymerase III subunit RPC4</fullName>
    </recommendedName>
</protein>
<reference evidence="2" key="1">
    <citation type="submission" date="2020-10" db="EMBL/GenBank/DDBJ databases">
        <authorList>
            <person name="Han B."/>
            <person name="Lu T."/>
            <person name="Zhao Q."/>
            <person name="Huang X."/>
            <person name="Zhao Y."/>
        </authorList>
    </citation>
    <scope>NUCLEOTIDE SEQUENCE</scope>
</reference>
<accession>A0A811PNI4</accession>
<dbReference type="InterPro" id="IPR007811">
    <property type="entry name" value="RPC4"/>
</dbReference>
<dbReference type="GO" id="GO:0003677">
    <property type="term" value="F:DNA binding"/>
    <property type="evidence" value="ECO:0007669"/>
    <property type="project" value="InterPro"/>
</dbReference>
<evidence type="ECO:0000256" key="1">
    <source>
        <dbReference type="SAM" id="MobiDB-lite"/>
    </source>
</evidence>
<dbReference type="GO" id="GO:0005666">
    <property type="term" value="C:RNA polymerase III complex"/>
    <property type="evidence" value="ECO:0007669"/>
    <property type="project" value="InterPro"/>
</dbReference>
<dbReference type="OrthoDB" id="747670at2759"/>
<name>A0A811PNI4_9POAL</name>
<gene>
    <name evidence="2" type="ORF">NCGR_LOCUS29091</name>
</gene>
<organism evidence="2 3">
    <name type="scientific">Miscanthus lutarioriparius</name>
    <dbReference type="NCBI Taxonomy" id="422564"/>
    <lineage>
        <taxon>Eukaryota</taxon>
        <taxon>Viridiplantae</taxon>
        <taxon>Streptophyta</taxon>
        <taxon>Embryophyta</taxon>
        <taxon>Tracheophyta</taxon>
        <taxon>Spermatophyta</taxon>
        <taxon>Magnoliopsida</taxon>
        <taxon>Liliopsida</taxon>
        <taxon>Poales</taxon>
        <taxon>Poaceae</taxon>
        <taxon>PACMAD clade</taxon>
        <taxon>Panicoideae</taxon>
        <taxon>Andropogonodae</taxon>
        <taxon>Andropogoneae</taxon>
        <taxon>Saccharinae</taxon>
        <taxon>Miscanthus</taxon>
    </lineage>
</organism>
<dbReference type="AlphaFoldDB" id="A0A811PNI4"/>
<dbReference type="Proteomes" id="UP000604825">
    <property type="component" value="Unassembled WGS sequence"/>
</dbReference>
<sequence>MTNFLKSGFAFKDIIKKLLKPELKFAPKVLPKKTPKIIPKREPHEENKVLTIDRKVMTGIGSFQMTDNPRSGAKAEKQGTPVQVSFGRADPSVPRTFPNPRSSSTENLDEEEFSHSLSRAQDGELTAAEELGLMERVDMPQLLFFQFPTSLPIPRETDPAAETETNTIVNANTKSMGNYRKRMLDSGNACSLKELPGGLMGKILVYKSGKVKMTLGDVLFDVAAGSNCMFAQEVVAIDTTEKHCSSMGELGKRAIVTPDIDYLLGSIEKM</sequence>
<feature type="region of interest" description="Disordered" evidence="1">
    <location>
        <begin position="62"/>
        <end position="116"/>
    </location>
</feature>
<proteinExistence type="predicted"/>
<comment type="caution">
    <text evidence="2">The sequence shown here is derived from an EMBL/GenBank/DDBJ whole genome shotgun (WGS) entry which is preliminary data.</text>
</comment>
<evidence type="ECO:0008006" key="4">
    <source>
        <dbReference type="Google" id="ProtNLM"/>
    </source>
</evidence>